<dbReference type="Proteomes" id="UP000002669">
    <property type="component" value="Unassembled WGS sequence"/>
</dbReference>
<evidence type="ECO:0000256" key="1">
    <source>
        <dbReference type="SAM" id="SignalP"/>
    </source>
</evidence>
<evidence type="ECO:0000313" key="2">
    <source>
        <dbReference type="EMBL" id="EFR04379.1"/>
    </source>
</evidence>
<evidence type="ECO:0008006" key="4">
    <source>
        <dbReference type="Google" id="ProtNLM"/>
    </source>
</evidence>
<dbReference type="InParanoid" id="E4V305"/>
<sequence length="171" mass="18809">MRVVSFLLISLLAGLAPAVLFNGSFSIFDDYSGSALTVGTTGPLKGLVEVRPNTIDPWLIETIPGIDSTTGTTAIIRHAATNLYLGFRNIESGETAIFTDEYPAIVQFEPRGNLRFRAELPTSNSLYLRWVVEKFSTLDNRLVLRLRTSSAKPEGRTYFTVLGTPNATLHE</sequence>
<dbReference type="HOGENOM" id="CLU_1610346_0_0_1"/>
<feature type="signal peptide" evidence="1">
    <location>
        <begin position="1"/>
        <end position="18"/>
    </location>
</feature>
<dbReference type="RefSeq" id="XP_003170142.1">
    <property type="nucleotide sequence ID" value="XM_003170094.1"/>
</dbReference>
<evidence type="ECO:0000313" key="3">
    <source>
        <dbReference type="Proteomes" id="UP000002669"/>
    </source>
</evidence>
<dbReference type="AlphaFoldDB" id="E4V305"/>
<feature type="chain" id="PRO_5003188284" description="Secreted protein" evidence="1">
    <location>
        <begin position="19"/>
        <end position="171"/>
    </location>
</feature>
<dbReference type="EMBL" id="DS989828">
    <property type="protein sequence ID" value="EFR04379.1"/>
    <property type="molecule type" value="Genomic_DNA"/>
</dbReference>
<proteinExistence type="predicted"/>
<dbReference type="GeneID" id="10025381"/>
<name>E4V305_ARTGP</name>
<dbReference type="OrthoDB" id="10419248at2759"/>
<protein>
    <recommendedName>
        <fullName evidence="4">Secreted protein</fullName>
    </recommendedName>
</protein>
<keyword evidence="1" id="KW-0732">Signal</keyword>
<reference evidence="3" key="1">
    <citation type="journal article" date="2012" name="MBio">
        <title>Comparative genome analysis of Trichophyton rubrum and related dermatophytes reveals candidate genes involved in infection.</title>
        <authorList>
            <person name="Martinez D.A."/>
            <person name="Oliver B.G."/>
            <person name="Graeser Y."/>
            <person name="Goldberg J.M."/>
            <person name="Li W."/>
            <person name="Martinez-Rossi N.M."/>
            <person name="Monod M."/>
            <person name="Shelest E."/>
            <person name="Barton R.C."/>
            <person name="Birch E."/>
            <person name="Brakhage A.A."/>
            <person name="Chen Z."/>
            <person name="Gurr S.J."/>
            <person name="Heiman D."/>
            <person name="Heitman J."/>
            <person name="Kosti I."/>
            <person name="Rossi A."/>
            <person name="Saif S."/>
            <person name="Samalova M."/>
            <person name="Saunders C.W."/>
            <person name="Shea T."/>
            <person name="Summerbell R.C."/>
            <person name="Xu J."/>
            <person name="Young S."/>
            <person name="Zeng Q."/>
            <person name="Birren B.W."/>
            <person name="Cuomo C.A."/>
            <person name="White T.C."/>
        </authorList>
    </citation>
    <scope>NUCLEOTIDE SEQUENCE [LARGE SCALE GENOMIC DNA]</scope>
    <source>
        <strain evidence="3">ATCC MYA-4604 / CBS 118893</strain>
    </source>
</reference>
<gene>
    <name evidence="2" type="ORF">MGYG_07387</name>
</gene>
<organism evidence="3">
    <name type="scientific">Arthroderma gypseum (strain ATCC MYA-4604 / CBS 118893)</name>
    <name type="common">Microsporum gypseum</name>
    <dbReference type="NCBI Taxonomy" id="535722"/>
    <lineage>
        <taxon>Eukaryota</taxon>
        <taxon>Fungi</taxon>
        <taxon>Dikarya</taxon>
        <taxon>Ascomycota</taxon>
        <taxon>Pezizomycotina</taxon>
        <taxon>Eurotiomycetes</taxon>
        <taxon>Eurotiomycetidae</taxon>
        <taxon>Onygenales</taxon>
        <taxon>Arthrodermataceae</taxon>
        <taxon>Nannizzia</taxon>
    </lineage>
</organism>
<keyword evidence="3" id="KW-1185">Reference proteome</keyword>
<accession>E4V305</accession>
<dbReference type="eggNOG" id="ENOG502TB3I">
    <property type="taxonomic scope" value="Eukaryota"/>
</dbReference>
<dbReference type="VEuPathDB" id="FungiDB:MGYG_07387"/>